<dbReference type="EC" id="2.1.1.37" evidence="2"/>
<keyword evidence="4 12" id="KW-0489">Methyltransferase</keyword>
<dbReference type="GO" id="GO:0005737">
    <property type="term" value="C:cytoplasm"/>
    <property type="evidence" value="ECO:0007669"/>
    <property type="project" value="TreeGrafter"/>
</dbReference>
<proteinExistence type="inferred from homology"/>
<evidence type="ECO:0000256" key="5">
    <source>
        <dbReference type="ARBA" id="ARBA00022679"/>
    </source>
</evidence>
<dbReference type="InterPro" id="IPR018117">
    <property type="entry name" value="C5_DNA_meth_AS"/>
</dbReference>
<reference evidence="16" key="1">
    <citation type="submission" date="2019-06" db="EMBL/GenBank/DDBJ databases">
        <authorList>
            <consortium name="Wellcome Sanger Institute Data Sharing"/>
        </authorList>
    </citation>
    <scope>NUCLEOTIDE SEQUENCE [LARGE SCALE GENOMIC DNA]</scope>
</reference>
<evidence type="ECO:0000256" key="3">
    <source>
        <dbReference type="ARBA" id="ARBA00022491"/>
    </source>
</evidence>
<dbReference type="SUPFAM" id="SSF63748">
    <property type="entry name" value="Tudor/PWWP/MBT"/>
    <property type="match status" value="1"/>
</dbReference>
<dbReference type="PANTHER" id="PTHR23068:SF10">
    <property type="entry name" value="DNA (CYTOSINE-5)-METHYLTRANSFERASE 3A"/>
    <property type="match status" value="1"/>
</dbReference>
<evidence type="ECO:0000256" key="4">
    <source>
        <dbReference type="ARBA" id="ARBA00022603"/>
    </source>
</evidence>
<keyword evidence="9" id="KW-0862">Zinc</keyword>
<keyword evidence="10" id="KW-0238">DNA-binding</keyword>
<evidence type="ECO:0000313" key="16">
    <source>
        <dbReference type="Ensembl" id="ENSSFAP00005040842.1"/>
    </source>
</evidence>
<dbReference type="SUPFAM" id="SSF53335">
    <property type="entry name" value="S-adenosyl-L-methionine-dependent methyltransferases"/>
    <property type="match status" value="1"/>
</dbReference>
<feature type="region of interest" description="Disordered" evidence="13">
    <location>
        <begin position="1"/>
        <end position="24"/>
    </location>
</feature>
<dbReference type="Pfam" id="PF00855">
    <property type="entry name" value="PWWP"/>
    <property type="match status" value="1"/>
</dbReference>
<dbReference type="Gene3D" id="3.40.50.150">
    <property type="entry name" value="Vaccinia Virus protein VP39"/>
    <property type="match status" value="2"/>
</dbReference>
<comment type="similarity">
    <text evidence="12">Belongs to the class I-like SAM-binding methyltransferase superfamily. C5-methyltransferase family.</text>
</comment>
<dbReference type="InterPro" id="IPR049554">
    <property type="entry name" value="DNMT3_ADD_PHD"/>
</dbReference>
<dbReference type="PROSITE" id="PS50812">
    <property type="entry name" value="PWWP"/>
    <property type="match status" value="1"/>
</dbReference>
<evidence type="ECO:0000256" key="6">
    <source>
        <dbReference type="ARBA" id="ARBA00022691"/>
    </source>
</evidence>
<dbReference type="InterPro" id="IPR044108">
    <property type="entry name" value="ADD_DNMT3A"/>
</dbReference>
<evidence type="ECO:0000259" key="14">
    <source>
        <dbReference type="PROSITE" id="PS50812"/>
    </source>
</evidence>
<dbReference type="PANTHER" id="PTHR23068">
    <property type="entry name" value="DNA CYTOSINE-5- -METHYLTRANSFERASE 3-RELATED"/>
    <property type="match status" value="1"/>
</dbReference>
<dbReference type="Ensembl" id="ENSSFAT00005042344.1">
    <property type="protein sequence ID" value="ENSSFAP00005040842.1"/>
    <property type="gene ID" value="ENSSFAG00005020202.1"/>
</dbReference>
<evidence type="ECO:0000259" key="15">
    <source>
        <dbReference type="PROSITE" id="PS51533"/>
    </source>
</evidence>
<evidence type="ECO:0000313" key="17">
    <source>
        <dbReference type="Proteomes" id="UP000472267"/>
    </source>
</evidence>
<comment type="subcellular location">
    <subcellularLocation>
        <location evidence="1">Nucleus</location>
    </subcellularLocation>
</comment>
<evidence type="ECO:0000256" key="11">
    <source>
        <dbReference type="ARBA" id="ARBA00023242"/>
    </source>
</evidence>
<dbReference type="GO" id="GO:0045892">
    <property type="term" value="P:negative regulation of DNA-templated transcription"/>
    <property type="evidence" value="ECO:0007669"/>
    <property type="project" value="TreeGrafter"/>
</dbReference>
<dbReference type="FunFam" id="3.40.50.150:FF:000011">
    <property type="entry name" value="DNA methyltransferase 3 alpha"/>
    <property type="match status" value="1"/>
</dbReference>
<dbReference type="Pfam" id="PF00145">
    <property type="entry name" value="DNA_methylase"/>
    <property type="match status" value="1"/>
</dbReference>
<dbReference type="FunFam" id="3.40.50.150:FF:000008">
    <property type="entry name" value="DNA (Cytosine-5)-methyltransferase 3A isoform X1"/>
    <property type="match status" value="1"/>
</dbReference>
<dbReference type="InterPro" id="IPR029063">
    <property type="entry name" value="SAM-dependent_MTases_sf"/>
</dbReference>
<dbReference type="Pfam" id="PF21255">
    <property type="entry name" value="DNMT3_ADD_GATA1-like"/>
    <property type="match status" value="1"/>
</dbReference>
<dbReference type="CDD" id="cd11729">
    <property type="entry name" value="ADDz_Dnmt3a"/>
    <property type="match status" value="1"/>
</dbReference>
<keyword evidence="5 12" id="KW-0808">Transferase</keyword>
<keyword evidence="3" id="KW-0678">Repressor</keyword>
<evidence type="ECO:0000256" key="8">
    <source>
        <dbReference type="ARBA" id="ARBA00022771"/>
    </source>
</evidence>
<gene>
    <name evidence="16" type="primary">LOC115401766</name>
</gene>
<keyword evidence="7" id="KW-0479">Metal-binding</keyword>
<accession>A0A672IIC8</accession>
<dbReference type="Gene3D" id="2.30.30.140">
    <property type="match status" value="1"/>
</dbReference>
<dbReference type="PROSITE" id="PS51679">
    <property type="entry name" value="SAM_MT_C5"/>
    <property type="match status" value="1"/>
</dbReference>
<protein>
    <recommendedName>
        <fullName evidence="2">DNA (cytosine-5-)-methyltransferase</fullName>
        <ecNumber evidence="2">2.1.1.37</ecNumber>
    </recommendedName>
</protein>
<feature type="compositionally biased region" description="Basic residues" evidence="13">
    <location>
        <begin position="12"/>
        <end position="24"/>
    </location>
</feature>
<evidence type="ECO:0000256" key="9">
    <source>
        <dbReference type="ARBA" id="ARBA00022833"/>
    </source>
</evidence>
<dbReference type="InterPro" id="IPR040552">
    <property type="entry name" value="DNMT3_ADD_GATA1-like"/>
</dbReference>
<dbReference type="GO" id="GO:0008270">
    <property type="term" value="F:zinc ion binding"/>
    <property type="evidence" value="ECO:0007669"/>
    <property type="project" value="UniProtKB-KW"/>
</dbReference>
<dbReference type="SMART" id="SM00293">
    <property type="entry name" value="PWWP"/>
    <property type="match status" value="1"/>
</dbReference>
<keyword evidence="11" id="KW-0539">Nucleus</keyword>
<keyword evidence="17" id="KW-1185">Reference proteome</keyword>
<keyword evidence="6 12" id="KW-0949">S-adenosyl-L-methionine</keyword>
<evidence type="ECO:0000256" key="13">
    <source>
        <dbReference type="SAM" id="MobiDB-lite"/>
    </source>
</evidence>
<dbReference type="GO" id="GO:0032259">
    <property type="term" value="P:methylation"/>
    <property type="evidence" value="ECO:0007669"/>
    <property type="project" value="UniProtKB-KW"/>
</dbReference>
<dbReference type="InterPro" id="IPR001525">
    <property type="entry name" value="C5_MeTfrase"/>
</dbReference>
<dbReference type="Proteomes" id="UP000472267">
    <property type="component" value="Chromosome 15"/>
</dbReference>
<evidence type="ECO:0000256" key="7">
    <source>
        <dbReference type="ARBA" id="ARBA00022723"/>
    </source>
</evidence>
<reference evidence="16" key="3">
    <citation type="submission" date="2025-09" db="UniProtKB">
        <authorList>
            <consortium name="Ensembl"/>
        </authorList>
    </citation>
    <scope>IDENTIFICATION</scope>
</reference>
<dbReference type="GO" id="GO:0003677">
    <property type="term" value="F:DNA binding"/>
    <property type="evidence" value="ECO:0007669"/>
    <property type="project" value="UniProtKB-KW"/>
</dbReference>
<feature type="compositionally biased region" description="Low complexity" evidence="13">
    <location>
        <begin position="1"/>
        <end position="10"/>
    </location>
</feature>
<name>A0A672IIC8_SALFA</name>
<feature type="active site" evidence="12">
    <location>
        <position position="450"/>
    </location>
</feature>
<reference evidence="16" key="2">
    <citation type="submission" date="2025-08" db="UniProtKB">
        <authorList>
            <consortium name="Ensembl"/>
        </authorList>
    </citation>
    <scope>IDENTIFICATION</scope>
</reference>
<evidence type="ECO:0000256" key="12">
    <source>
        <dbReference type="PROSITE-ProRule" id="PRU01016"/>
    </source>
</evidence>
<feature type="domain" description="PHD-type" evidence="15">
    <location>
        <begin position="222"/>
        <end position="354"/>
    </location>
</feature>
<dbReference type="GO" id="GO:0005634">
    <property type="term" value="C:nucleus"/>
    <property type="evidence" value="ECO:0007669"/>
    <property type="project" value="UniProtKB-SubCell"/>
</dbReference>
<organism evidence="16 17">
    <name type="scientific">Salarias fasciatus</name>
    <name type="common">Jewelled blenny</name>
    <name type="synonym">Blennius fasciatus</name>
    <dbReference type="NCBI Taxonomy" id="181472"/>
    <lineage>
        <taxon>Eukaryota</taxon>
        <taxon>Metazoa</taxon>
        <taxon>Chordata</taxon>
        <taxon>Craniata</taxon>
        <taxon>Vertebrata</taxon>
        <taxon>Euteleostomi</taxon>
        <taxon>Actinopterygii</taxon>
        <taxon>Neopterygii</taxon>
        <taxon>Teleostei</taxon>
        <taxon>Neoteleostei</taxon>
        <taxon>Acanthomorphata</taxon>
        <taxon>Ovalentaria</taxon>
        <taxon>Blenniimorphae</taxon>
        <taxon>Blenniiformes</taxon>
        <taxon>Blennioidei</taxon>
        <taxon>Blenniidae</taxon>
        <taxon>Salariinae</taxon>
        <taxon>Salarias</taxon>
    </lineage>
</organism>
<dbReference type="GO" id="GO:0003886">
    <property type="term" value="F:DNA (cytosine-5-)-methyltransferase activity"/>
    <property type="evidence" value="ECO:0007669"/>
    <property type="project" value="UniProtKB-EC"/>
</dbReference>
<dbReference type="InterPro" id="IPR000313">
    <property type="entry name" value="PWWP_dom"/>
</dbReference>
<evidence type="ECO:0000256" key="1">
    <source>
        <dbReference type="ARBA" id="ARBA00004123"/>
    </source>
</evidence>
<evidence type="ECO:0000256" key="2">
    <source>
        <dbReference type="ARBA" id="ARBA00011975"/>
    </source>
</evidence>
<dbReference type="PROSITE" id="PS51533">
    <property type="entry name" value="ADD"/>
    <property type="match status" value="1"/>
</dbReference>
<dbReference type="PROSITE" id="PS00094">
    <property type="entry name" value="C5_MTASE_1"/>
    <property type="match status" value="1"/>
</dbReference>
<dbReference type="Pfam" id="PF17980">
    <property type="entry name" value="ADD_DNMT3"/>
    <property type="match status" value="1"/>
</dbReference>
<keyword evidence="8" id="KW-0863">Zinc-finger</keyword>
<sequence>PRPLRSSTPTRPRPRSPPRRARSTQKYHQLFFSLVKMGVNSKSLKKQSKPVRDLNLIPARNSNVCTLNTSLEDFLITTYRMILVKDGRGFGIGTLVFGKLRGFSWWPGRIVSWWMSGRSRAADGTRWVMWFGDGKFSVVSASDFASQWFEMLCFTQHAKCHPATHYSYQLFSFVKDPTCRHKTSENLKSQVQSFSSKEQHMSSNTEINKNVDNSAFECKLSLLCVWSFFFLDICISCGSLNVSLEHPLFMGAMCQGCKNSFLECAYQYDDDGYQSYCTICCGGREVLMCGNNNCCRCFCVECVDLLVGAGSAAAAINEDPWNCYMCGPRNTYGLLRRRDDWPCRLQHFFANNHEQEFEPAKLYPPVAAEKRQPIRVLSLFDGIATGLLVLKDLGIQVDKYVASEVCEDSITVGMVRHQGRIMYVGDVRNVTRKHIEEWGPFDLVIGGSPCNDLSIVNPARKGLYEGTGRLFFEFYRLLHEARPKPGDERPFYWLFENVVAMGVSDKRDISRFLECNPVMIDAKEVSAAHRARYFWGNLPGMSRPLAPMANDRLDLQECLEHGRTAKFEKLRTITTRSNSVKQGKDEHFPVFMDNKEDILWCTEMERVFGFPVHYTDVSNMSRLARQRLLGRSWSVPVIRHLFAPLKEYFACY</sequence>
<dbReference type="InterPro" id="IPR025766">
    <property type="entry name" value="ADD"/>
</dbReference>
<feature type="domain" description="PWWP" evidence="14">
    <location>
        <begin position="92"/>
        <end position="139"/>
    </location>
</feature>
<dbReference type="InterPro" id="IPR050390">
    <property type="entry name" value="C5-Methyltransferase"/>
</dbReference>
<dbReference type="AlphaFoldDB" id="A0A672IIC8"/>
<evidence type="ECO:0000256" key="10">
    <source>
        <dbReference type="ARBA" id="ARBA00023125"/>
    </source>
</evidence>